<evidence type="ECO:0000313" key="2">
    <source>
        <dbReference type="EMBL" id="RAL62232.1"/>
    </source>
</evidence>
<gene>
    <name evidence="2" type="ORF">DID88_004803</name>
</gene>
<feature type="region of interest" description="Disordered" evidence="1">
    <location>
        <begin position="92"/>
        <end position="117"/>
    </location>
</feature>
<feature type="compositionally biased region" description="Basic and acidic residues" evidence="1">
    <location>
        <begin position="92"/>
        <end position="110"/>
    </location>
</feature>
<accession>A0A395IPM8</accession>
<feature type="compositionally biased region" description="Basic and acidic residues" evidence="1">
    <location>
        <begin position="42"/>
        <end position="74"/>
    </location>
</feature>
<name>A0A395IPM8_9HELO</name>
<keyword evidence="3" id="KW-1185">Reference proteome</keyword>
<reference evidence="2 3" key="1">
    <citation type="submission" date="2018-06" db="EMBL/GenBank/DDBJ databases">
        <title>Genome Sequence of the Brown Rot Fungal Pathogen Monilinia fructigena.</title>
        <authorList>
            <person name="Landi L."/>
            <person name="De Miccolis Angelini R.M."/>
            <person name="Pollastro S."/>
            <person name="Abate D."/>
            <person name="Faretra F."/>
            <person name="Romanazzi G."/>
        </authorList>
    </citation>
    <scope>NUCLEOTIDE SEQUENCE [LARGE SCALE GENOMIC DNA]</scope>
    <source>
        <strain evidence="2 3">Mfrg269</strain>
    </source>
</reference>
<feature type="region of interest" description="Disordered" evidence="1">
    <location>
        <begin position="32"/>
        <end position="80"/>
    </location>
</feature>
<organism evidence="2 3">
    <name type="scientific">Monilinia fructigena</name>
    <dbReference type="NCBI Taxonomy" id="38457"/>
    <lineage>
        <taxon>Eukaryota</taxon>
        <taxon>Fungi</taxon>
        <taxon>Dikarya</taxon>
        <taxon>Ascomycota</taxon>
        <taxon>Pezizomycotina</taxon>
        <taxon>Leotiomycetes</taxon>
        <taxon>Helotiales</taxon>
        <taxon>Sclerotiniaceae</taxon>
        <taxon>Monilinia</taxon>
    </lineage>
</organism>
<dbReference type="AlphaFoldDB" id="A0A395IPM8"/>
<dbReference type="OrthoDB" id="10457725at2759"/>
<comment type="caution">
    <text evidence="2">The sequence shown here is derived from an EMBL/GenBank/DDBJ whole genome shotgun (WGS) entry which is preliminary data.</text>
</comment>
<evidence type="ECO:0000313" key="3">
    <source>
        <dbReference type="Proteomes" id="UP000249056"/>
    </source>
</evidence>
<sequence>MKQIRQAEGHRWKEDAQNVVRSEMAYEALRSDRIRNLGNDQMAEKTGHTTEKDTKRSTSRGSYERQYDTYRQSEPRSTNISNEAHKILTLEPHEPAPHHHLRSEYPHEYEPSESGSRYSPVPTIIRPFFESTVQPVTPPWPVDSEIGQWPQEQKARVQQLQMQLEKDRARYAEIAYQAAALHAKSVQEDALSFQRVECWDVHTFPTVHPR</sequence>
<evidence type="ECO:0000256" key="1">
    <source>
        <dbReference type="SAM" id="MobiDB-lite"/>
    </source>
</evidence>
<protein>
    <submittedName>
        <fullName evidence="2">Uncharacterized protein</fullName>
    </submittedName>
</protein>
<dbReference type="Proteomes" id="UP000249056">
    <property type="component" value="Unassembled WGS sequence"/>
</dbReference>
<proteinExistence type="predicted"/>
<dbReference type="EMBL" id="QKRW01000025">
    <property type="protein sequence ID" value="RAL62232.1"/>
    <property type="molecule type" value="Genomic_DNA"/>
</dbReference>